<sequence length="491" mass="51665">MAPTLRRVVALAPLRLRVRAGKDALERPVRWVAVSELEDPTPFLEGDELVLTTGMRLQPRDARAYVSRLVGRGVAGLGFGVGLGHESVPPELVEAAAGAGLPLVEVPRETPFISIGKAVSEMLAAERYEELGDAFAAQGRLTRAALRAGGMAAVVRRLAKEIHGWAALFDETGSVLHAVGDGADEGVAAVRGELGRLRAPGGAPATLALSGPHENVIVQPLGDQRRVSGFFAVGARRPFSPVGHTVVNTAGSLLALSMEHRRERLAAVRRVRAAVLRLLLAGERQAARETLVALPGGRAEAAFMEGGPIVVLACDPGDAEELQDALPGFTAPWDELVIALVPEAAAGPVIETAARDGRVGVSEPVDLSSLGTGLDQAQRALASAGPVMRFPDLAGQGLLTLVDPGLLSGFAASLLAPLREYGSRADLVESLRAYLACNGHWDAAAQRLGIHRHTLRYRMRRVAELLGRDLDDPAVRAELWVALAAPAPGPR</sequence>
<dbReference type="InterPro" id="IPR009057">
    <property type="entry name" value="Homeodomain-like_sf"/>
</dbReference>
<dbReference type="Pfam" id="PF07905">
    <property type="entry name" value="PucR"/>
    <property type="match status" value="1"/>
</dbReference>
<organism evidence="3 4">
    <name type="scientific">Sphaerisporangium dianthi</name>
    <dbReference type="NCBI Taxonomy" id="1436120"/>
    <lineage>
        <taxon>Bacteria</taxon>
        <taxon>Bacillati</taxon>
        <taxon>Actinomycetota</taxon>
        <taxon>Actinomycetes</taxon>
        <taxon>Streptosporangiales</taxon>
        <taxon>Streptosporangiaceae</taxon>
        <taxon>Sphaerisporangium</taxon>
    </lineage>
</organism>
<comment type="caution">
    <text evidence="3">The sequence shown here is derived from an EMBL/GenBank/DDBJ whole genome shotgun (WGS) entry which is preliminary data.</text>
</comment>
<dbReference type="Gene3D" id="1.10.10.2840">
    <property type="entry name" value="PucR C-terminal helix-turn-helix domain"/>
    <property type="match status" value="1"/>
</dbReference>
<dbReference type="InterPro" id="IPR012914">
    <property type="entry name" value="PucR_dom"/>
</dbReference>
<protein>
    <submittedName>
        <fullName evidence="3">PucR family transcriptional regulator</fullName>
    </submittedName>
</protein>
<dbReference type="InterPro" id="IPR051448">
    <property type="entry name" value="CdaR-like_regulators"/>
</dbReference>
<evidence type="ECO:0000259" key="2">
    <source>
        <dbReference type="Pfam" id="PF13556"/>
    </source>
</evidence>
<feature type="domain" description="Purine catabolism PurC-like" evidence="1">
    <location>
        <begin position="8"/>
        <end position="122"/>
    </location>
</feature>
<dbReference type="PANTHER" id="PTHR33744">
    <property type="entry name" value="CARBOHYDRATE DIACID REGULATOR"/>
    <property type="match status" value="1"/>
</dbReference>
<evidence type="ECO:0000259" key="1">
    <source>
        <dbReference type="Pfam" id="PF07905"/>
    </source>
</evidence>
<dbReference type="SUPFAM" id="SSF46689">
    <property type="entry name" value="Homeodomain-like"/>
    <property type="match status" value="1"/>
</dbReference>
<feature type="domain" description="PucR C-terminal helix-turn-helix" evidence="2">
    <location>
        <begin position="427"/>
        <end position="485"/>
    </location>
</feature>
<dbReference type="Proteomes" id="UP001596004">
    <property type="component" value="Unassembled WGS sequence"/>
</dbReference>
<dbReference type="RefSeq" id="WP_380836391.1">
    <property type="nucleotide sequence ID" value="NZ_JBHSFP010000001.1"/>
</dbReference>
<dbReference type="Pfam" id="PF13556">
    <property type="entry name" value="HTH_30"/>
    <property type="match status" value="1"/>
</dbReference>
<reference evidence="4" key="1">
    <citation type="journal article" date="2019" name="Int. J. Syst. Evol. Microbiol.">
        <title>The Global Catalogue of Microorganisms (GCM) 10K type strain sequencing project: providing services to taxonomists for standard genome sequencing and annotation.</title>
        <authorList>
            <consortium name="The Broad Institute Genomics Platform"/>
            <consortium name="The Broad Institute Genome Sequencing Center for Infectious Disease"/>
            <person name="Wu L."/>
            <person name="Ma J."/>
        </authorList>
    </citation>
    <scope>NUCLEOTIDE SEQUENCE [LARGE SCALE GENOMIC DNA]</scope>
    <source>
        <strain evidence="4">CGMCC 4.7132</strain>
    </source>
</reference>
<dbReference type="InterPro" id="IPR025736">
    <property type="entry name" value="PucR_C-HTH_dom"/>
</dbReference>
<gene>
    <name evidence="3" type="ORF">ACFO60_02945</name>
</gene>
<accession>A0ABV9CAK9</accession>
<name>A0ABV9CAK9_9ACTN</name>
<keyword evidence="4" id="KW-1185">Reference proteome</keyword>
<proteinExistence type="predicted"/>
<dbReference type="PANTHER" id="PTHR33744:SF1">
    <property type="entry name" value="DNA-BINDING TRANSCRIPTIONAL ACTIVATOR ADER"/>
    <property type="match status" value="1"/>
</dbReference>
<dbReference type="InterPro" id="IPR042070">
    <property type="entry name" value="PucR_C-HTH_sf"/>
</dbReference>
<dbReference type="EMBL" id="JBHSFP010000001">
    <property type="protein sequence ID" value="MFC4529710.1"/>
    <property type="molecule type" value="Genomic_DNA"/>
</dbReference>
<evidence type="ECO:0000313" key="4">
    <source>
        <dbReference type="Proteomes" id="UP001596004"/>
    </source>
</evidence>
<evidence type="ECO:0000313" key="3">
    <source>
        <dbReference type="EMBL" id="MFC4529710.1"/>
    </source>
</evidence>